<sequence>MTVTPVNGACAYVWTYKVKPEQRAAFAEAYGPNGVWPEFFSQSPGYIRTDILADRDDPNRFSTIDYFANADARPALVAEQAEAFAAIDKRWEEATVEETFIGVFTVDSNA</sequence>
<dbReference type="GO" id="GO:0004497">
    <property type="term" value="F:monooxygenase activity"/>
    <property type="evidence" value="ECO:0007669"/>
    <property type="project" value="UniProtKB-KW"/>
</dbReference>
<dbReference type="SUPFAM" id="SSF54909">
    <property type="entry name" value="Dimeric alpha+beta barrel"/>
    <property type="match status" value="1"/>
</dbReference>
<dbReference type="InterPro" id="IPR011008">
    <property type="entry name" value="Dimeric_a/b-barrel"/>
</dbReference>
<reference evidence="2" key="1">
    <citation type="submission" date="2023-02" db="EMBL/GenBank/DDBJ databases">
        <title>Genome sequence of Hyphococcus flavus.</title>
        <authorList>
            <person name="Rong J.-C."/>
            <person name="Zhao Q."/>
            <person name="Yi M."/>
            <person name="Wu J.-Y."/>
        </authorList>
    </citation>
    <scope>NUCLEOTIDE SEQUENCE</scope>
    <source>
        <strain evidence="2">MCCC 1K03223</strain>
    </source>
</reference>
<gene>
    <name evidence="2" type="ORF">PUV54_06510</name>
</gene>
<keyword evidence="2" id="KW-0560">Oxidoreductase</keyword>
<keyword evidence="2" id="KW-0503">Monooxygenase</keyword>
<dbReference type="EMBL" id="CP118166">
    <property type="protein sequence ID" value="WDI32847.1"/>
    <property type="molecule type" value="Genomic_DNA"/>
</dbReference>
<evidence type="ECO:0000313" key="2">
    <source>
        <dbReference type="EMBL" id="WDI32847.1"/>
    </source>
</evidence>
<dbReference type="KEGG" id="hfl:PUV54_06510"/>
<dbReference type="Gene3D" id="3.30.70.100">
    <property type="match status" value="1"/>
</dbReference>
<proteinExistence type="predicted"/>
<evidence type="ECO:0000313" key="3">
    <source>
        <dbReference type="Proteomes" id="UP001214043"/>
    </source>
</evidence>
<name>A0AAF0CIG8_9PROT</name>
<dbReference type="InterPro" id="IPR007138">
    <property type="entry name" value="ABM_dom"/>
</dbReference>
<organism evidence="2 3">
    <name type="scientific">Hyphococcus flavus</name>
    <dbReference type="NCBI Taxonomy" id="1866326"/>
    <lineage>
        <taxon>Bacteria</taxon>
        <taxon>Pseudomonadati</taxon>
        <taxon>Pseudomonadota</taxon>
        <taxon>Alphaproteobacteria</taxon>
        <taxon>Parvularculales</taxon>
        <taxon>Parvularculaceae</taxon>
        <taxon>Hyphococcus</taxon>
    </lineage>
</organism>
<keyword evidence="3" id="KW-1185">Reference proteome</keyword>
<protein>
    <submittedName>
        <fullName evidence="2">Antibiotic biosynthesis monooxygenase</fullName>
    </submittedName>
</protein>
<evidence type="ECO:0000259" key="1">
    <source>
        <dbReference type="Pfam" id="PF03992"/>
    </source>
</evidence>
<feature type="domain" description="ABM" evidence="1">
    <location>
        <begin position="15"/>
        <end position="72"/>
    </location>
</feature>
<dbReference type="RefSeq" id="WP_274494797.1">
    <property type="nucleotide sequence ID" value="NZ_CP118166.1"/>
</dbReference>
<dbReference type="AlphaFoldDB" id="A0AAF0CIG8"/>
<dbReference type="Pfam" id="PF03992">
    <property type="entry name" value="ABM"/>
    <property type="match status" value="1"/>
</dbReference>
<accession>A0AAF0CIG8</accession>
<dbReference type="Proteomes" id="UP001214043">
    <property type="component" value="Chromosome"/>
</dbReference>